<accession>A0A9W6ZW76</accession>
<protein>
    <submittedName>
        <fullName evidence="1">Uncharacterized protein</fullName>
    </submittedName>
</protein>
<feature type="non-terminal residue" evidence="1">
    <location>
        <position position="42"/>
    </location>
</feature>
<proteinExistence type="predicted"/>
<comment type="caution">
    <text evidence="1">The sequence shown here is derived from an EMBL/GenBank/DDBJ whole genome shotgun (WGS) entry which is preliminary data.</text>
</comment>
<organism evidence="1 2">
    <name type="scientific">Triparma retinervis</name>
    <dbReference type="NCBI Taxonomy" id="2557542"/>
    <lineage>
        <taxon>Eukaryota</taxon>
        <taxon>Sar</taxon>
        <taxon>Stramenopiles</taxon>
        <taxon>Ochrophyta</taxon>
        <taxon>Bolidophyceae</taxon>
        <taxon>Parmales</taxon>
        <taxon>Triparmaceae</taxon>
        <taxon>Triparma</taxon>
    </lineage>
</organism>
<dbReference type="EMBL" id="BRXZ01002413">
    <property type="protein sequence ID" value="GMH61557.1"/>
    <property type="molecule type" value="Genomic_DNA"/>
</dbReference>
<reference evidence="1" key="1">
    <citation type="submission" date="2022-07" db="EMBL/GenBank/DDBJ databases">
        <title>Genome analysis of Parmales, a sister group of diatoms, reveals the evolutionary specialization of diatoms from phago-mixotrophs to photoautotrophs.</title>
        <authorList>
            <person name="Ban H."/>
            <person name="Sato S."/>
            <person name="Yoshikawa S."/>
            <person name="Kazumasa Y."/>
            <person name="Nakamura Y."/>
            <person name="Ichinomiya M."/>
            <person name="Saitoh K."/>
            <person name="Sato N."/>
            <person name="Blanc-Mathieu R."/>
            <person name="Endo H."/>
            <person name="Kuwata A."/>
            <person name="Ogata H."/>
        </authorList>
    </citation>
    <scope>NUCLEOTIDE SEQUENCE</scope>
</reference>
<dbReference type="Proteomes" id="UP001165082">
    <property type="component" value="Unassembled WGS sequence"/>
</dbReference>
<keyword evidence="2" id="KW-1185">Reference proteome</keyword>
<evidence type="ECO:0000313" key="1">
    <source>
        <dbReference type="EMBL" id="GMH61557.1"/>
    </source>
</evidence>
<name>A0A9W6ZW76_9STRA</name>
<evidence type="ECO:0000313" key="2">
    <source>
        <dbReference type="Proteomes" id="UP001165082"/>
    </source>
</evidence>
<sequence>MDARTLRIELRAADEREGDLIRELKDMAGTRRGERERWEEER</sequence>
<dbReference type="AlphaFoldDB" id="A0A9W6ZW76"/>
<gene>
    <name evidence="1" type="ORF">TrRE_jg8741</name>
</gene>